<dbReference type="AlphaFoldDB" id="A0A6C0BZ52"/>
<proteinExistence type="predicted"/>
<reference evidence="1" key="1">
    <citation type="journal article" date="2020" name="Nature">
        <title>Giant virus diversity and host interactions through global metagenomics.</title>
        <authorList>
            <person name="Schulz F."/>
            <person name="Roux S."/>
            <person name="Paez-Espino D."/>
            <person name="Jungbluth S."/>
            <person name="Walsh D.A."/>
            <person name="Denef V.J."/>
            <person name="McMahon K.D."/>
            <person name="Konstantinidis K.T."/>
            <person name="Eloe-Fadrosh E.A."/>
            <person name="Kyrpides N.C."/>
            <person name="Woyke T."/>
        </authorList>
    </citation>
    <scope>NUCLEOTIDE SEQUENCE</scope>
    <source>
        <strain evidence="1">GVMAG-M-3300020166-18</strain>
    </source>
</reference>
<organism evidence="1">
    <name type="scientific">viral metagenome</name>
    <dbReference type="NCBI Taxonomy" id="1070528"/>
    <lineage>
        <taxon>unclassified sequences</taxon>
        <taxon>metagenomes</taxon>
        <taxon>organismal metagenomes</taxon>
    </lineage>
</organism>
<evidence type="ECO:0000313" key="1">
    <source>
        <dbReference type="EMBL" id="QHS96563.1"/>
    </source>
</evidence>
<dbReference type="EMBL" id="MN739271">
    <property type="protein sequence ID" value="QHS96563.1"/>
    <property type="molecule type" value="Genomic_DNA"/>
</dbReference>
<accession>A0A6C0BZ52</accession>
<name>A0A6C0BZ52_9ZZZZ</name>
<sequence length="211" mass="24138">MSDFSCDSRIRVNCESCPVTIDDVLTRLKVEKFCFKEHPNSITSHCNYDDNDCVYGFCFEALREAIPTAVAKIHNTIFNLNIKISNPVWGEQTPEGYELIINELPYDDNNTGMFIFYMGEKETPSQQDIQRNHFCLQCINRAEKSFLFPAKMQNIHLVGRVYNDFKVGDICQIVAIQTIAIQNLIKNQNLKNSKISELETAIAAIKTKIDL</sequence>
<protein>
    <submittedName>
        <fullName evidence="1">Uncharacterized protein</fullName>
    </submittedName>
</protein>